<feature type="transmembrane region" description="Helical" evidence="9">
    <location>
        <begin position="96"/>
        <end position="115"/>
    </location>
</feature>
<evidence type="ECO:0000256" key="4">
    <source>
        <dbReference type="ARBA" id="ARBA00022692"/>
    </source>
</evidence>
<keyword evidence="7 9" id="KW-0472">Membrane</keyword>
<dbReference type="GO" id="GO:0006865">
    <property type="term" value="P:amino acid transport"/>
    <property type="evidence" value="ECO:0007669"/>
    <property type="project" value="UniProtKB-KW"/>
</dbReference>
<dbReference type="PANTHER" id="PTHR11795">
    <property type="entry name" value="BRANCHED-CHAIN AMINO ACID TRANSPORT SYSTEM PERMEASE PROTEIN LIVH"/>
    <property type="match status" value="1"/>
</dbReference>
<comment type="caution">
    <text evidence="10">The sequence shown here is derived from an EMBL/GenBank/DDBJ whole genome shotgun (WGS) entry which is preliminary data.</text>
</comment>
<dbReference type="OrthoDB" id="9807115at2"/>
<keyword evidence="5" id="KW-0029">Amino-acid transport</keyword>
<keyword evidence="3" id="KW-1003">Cell membrane</keyword>
<accession>A0A329QZ66</accession>
<dbReference type="PANTHER" id="PTHR11795:SF442">
    <property type="entry name" value="ABC TRANSPORTER ATP-BINDING PROTEIN"/>
    <property type="match status" value="1"/>
</dbReference>
<feature type="transmembrane region" description="Helical" evidence="9">
    <location>
        <begin position="190"/>
        <end position="213"/>
    </location>
</feature>
<proteinExistence type="inferred from homology"/>
<feature type="transmembrane region" description="Helical" evidence="9">
    <location>
        <begin position="63"/>
        <end position="84"/>
    </location>
</feature>
<dbReference type="EMBL" id="QMIG01000003">
    <property type="protein sequence ID" value="RAW17423.1"/>
    <property type="molecule type" value="Genomic_DNA"/>
</dbReference>
<dbReference type="InterPro" id="IPR052157">
    <property type="entry name" value="BCAA_transport_permease"/>
</dbReference>
<sequence length="288" mass="29812">MNATFLVQLVLNGLSFGALLFLMASGFTLIFGLMRISNLAHGAFYVVGAYVAVVTVAATGNFWAGLVAGGAVAAAVGLLVERGLLRRVRNREMPEVLITVGVLFVLTDVVLAIFGGDARSVNAASGAPSGALVVGDFAYPQYRLFIIGVTVVIGLLLFALQRYTRIGAIVRAGVDDREMTSAMGIDIDRVFTYVFVFGAVLAGAAGAIGSGLLSLTPFSGTEILLFAMVVVIIGGLGSVGGAAVGAILIGLIDTVAKVYVPELSYFTIFAPMALVLVLRPQGLFGRTA</sequence>
<name>A0A329QZ66_9ACTN</name>
<dbReference type="CDD" id="cd06582">
    <property type="entry name" value="TM_PBP1_LivH_like"/>
    <property type="match status" value="1"/>
</dbReference>
<evidence type="ECO:0000313" key="11">
    <source>
        <dbReference type="Proteomes" id="UP000250462"/>
    </source>
</evidence>
<gene>
    <name evidence="10" type="ORF">DPM12_05220</name>
</gene>
<comment type="subcellular location">
    <subcellularLocation>
        <location evidence="1">Cell membrane</location>
        <topology evidence="1">Multi-pass membrane protein</topology>
    </subcellularLocation>
</comment>
<evidence type="ECO:0000256" key="9">
    <source>
        <dbReference type="SAM" id="Phobius"/>
    </source>
</evidence>
<evidence type="ECO:0000256" key="2">
    <source>
        <dbReference type="ARBA" id="ARBA00022448"/>
    </source>
</evidence>
<evidence type="ECO:0000256" key="3">
    <source>
        <dbReference type="ARBA" id="ARBA00022475"/>
    </source>
</evidence>
<evidence type="ECO:0000256" key="8">
    <source>
        <dbReference type="ARBA" id="ARBA00037998"/>
    </source>
</evidence>
<dbReference type="Pfam" id="PF02653">
    <property type="entry name" value="BPD_transp_2"/>
    <property type="match status" value="1"/>
</dbReference>
<dbReference type="RefSeq" id="WP_112257242.1">
    <property type="nucleotide sequence ID" value="NZ_QMIG01000003.1"/>
</dbReference>
<evidence type="ECO:0000256" key="5">
    <source>
        <dbReference type="ARBA" id="ARBA00022970"/>
    </source>
</evidence>
<evidence type="ECO:0000313" key="10">
    <source>
        <dbReference type="EMBL" id="RAW17423.1"/>
    </source>
</evidence>
<dbReference type="GO" id="GO:0005886">
    <property type="term" value="C:plasma membrane"/>
    <property type="evidence" value="ECO:0007669"/>
    <property type="project" value="UniProtKB-SubCell"/>
</dbReference>
<feature type="transmembrane region" description="Helical" evidence="9">
    <location>
        <begin position="142"/>
        <end position="160"/>
    </location>
</feature>
<reference evidence="10 11" key="1">
    <citation type="submission" date="2018-06" db="EMBL/GenBank/DDBJ databases">
        <title>Phytoactinopolyspora halophila sp. nov., a novel halophilic actinomycete isolated from a saline soil in China.</title>
        <authorList>
            <person name="Tang S.-K."/>
        </authorList>
    </citation>
    <scope>NUCLEOTIDE SEQUENCE [LARGE SCALE GENOMIC DNA]</scope>
    <source>
        <strain evidence="10 11">YIM 96934</strain>
    </source>
</reference>
<feature type="transmembrane region" description="Helical" evidence="9">
    <location>
        <begin position="225"/>
        <end position="251"/>
    </location>
</feature>
<feature type="transmembrane region" description="Helical" evidence="9">
    <location>
        <begin position="6"/>
        <end position="32"/>
    </location>
</feature>
<dbReference type="AlphaFoldDB" id="A0A329QZ66"/>
<keyword evidence="2" id="KW-0813">Transport</keyword>
<comment type="similarity">
    <text evidence="8">Belongs to the binding-protein-dependent transport system permease family. LivHM subfamily.</text>
</comment>
<keyword evidence="11" id="KW-1185">Reference proteome</keyword>
<feature type="transmembrane region" description="Helical" evidence="9">
    <location>
        <begin position="39"/>
        <end position="57"/>
    </location>
</feature>
<keyword evidence="6 9" id="KW-1133">Transmembrane helix</keyword>
<organism evidence="10 11">
    <name type="scientific">Phytoactinopolyspora halophila</name>
    <dbReference type="NCBI Taxonomy" id="1981511"/>
    <lineage>
        <taxon>Bacteria</taxon>
        <taxon>Bacillati</taxon>
        <taxon>Actinomycetota</taxon>
        <taxon>Actinomycetes</taxon>
        <taxon>Jiangellales</taxon>
        <taxon>Jiangellaceae</taxon>
        <taxon>Phytoactinopolyspora</taxon>
    </lineage>
</organism>
<evidence type="ECO:0000256" key="7">
    <source>
        <dbReference type="ARBA" id="ARBA00023136"/>
    </source>
</evidence>
<feature type="transmembrane region" description="Helical" evidence="9">
    <location>
        <begin position="263"/>
        <end position="282"/>
    </location>
</feature>
<protein>
    <submittedName>
        <fullName evidence="10">Branched-chain amino acid ABC transporter permease</fullName>
    </submittedName>
</protein>
<evidence type="ECO:0000256" key="1">
    <source>
        <dbReference type="ARBA" id="ARBA00004651"/>
    </source>
</evidence>
<dbReference type="Proteomes" id="UP000250462">
    <property type="component" value="Unassembled WGS sequence"/>
</dbReference>
<dbReference type="InterPro" id="IPR001851">
    <property type="entry name" value="ABC_transp_permease"/>
</dbReference>
<evidence type="ECO:0000256" key="6">
    <source>
        <dbReference type="ARBA" id="ARBA00022989"/>
    </source>
</evidence>
<dbReference type="GO" id="GO:0022857">
    <property type="term" value="F:transmembrane transporter activity"/>
    <property type="evidence" value="ECO:0007669"/>
    <property type="project" value="InterPro"/>
</dbReference>
<keyword evidence="4 9" id="KW-0812">Transmembrane</keyword>